<feature type="domain" description="NmrA-like" evidence="1">
    <location>
        <begin position="2"/>
        <end position="272"/>
    </location>
</feature>
<sequence>MILVTGATGHLGKATITSLIQRGVLAKDIAALVRDEAKAISLKEAGIQLRKGDYTDYNSLKAAFKGIEQLLLISSSDVVGDRLEQHKNAINAAIENEVKRITYTGVDIRDFETTLMPAVTDVHIQTTNYLKEKGIPYTVLNNTLYADLIPLFAGEHAIEKGVFFPAGYGKVPFVPRAEMAEAAAVVLTTSGHENKEYAISAKTAYSFGEIAEILTDLSGKEVKYHAPDVNTYISQLVKSGVQEGSARFLSVFGKAIDNNEFDTKRSDLEVLLGRESVDLKDYLKTVYAK</sequence>
<protein>
    <submittedName>
        <fullName evidence="2">SDR family NAD(P)-dependent oxidoreductase</fullName>
    </submittedName>
</protein>
<dbReference type="AlphaFoldDB" id="A0A3E1Y5K6"/>
<gene>
    <name evidence="2" type="ORF">DVR12_20045</name>
</gene>
<dbReference type="OrthoDB" id="9780595at2"/>
<dbReference type="Gene3D" id="3.90.25.10">
    <property type="entry name" value="UDP-galactose 4-epimerase, domain 1"/>
    <property type="match status" value="1"/>
</dbReference>
<dbReference type="Pfam" id="PF05368">
    <property type="entry name" value="NmrA"/>
    <property type="match status" value="1"/>
</dbReference>
<reference evidence="2 3" key="1">
    <citation type="submission" date="2018-07" db="EMBL/GenBank/DDBJ databases">
        <title>Chitinophaga K2CV101002-2 sp. nov., isolated from a monsoon evergreen broad-leaved forest soil.</title>
        <authorList>
            <person name="Lv Y."/>
        </authorList>
    </citation>
    <scope>NUCLEOTIDE SEQUENCE [LARGE SCALE GENOMIC DNA]</scope>
    <source>
        <strain evidence="2 3">GDMCC 1.1288</strain>
    </source>
</reference>
<proteinExistence type="predicted"/>
<dbReference type="Proteomes" id="UP000260644">
    <property type="component" value="Unassembled WGS sequence"/>
</dbReference>
<organism evidence="2 3">
    <name type="scientific">Chitinophaga silvatica</name>
    <dbReference type="NCBI Taxonomy" id="2282649"/>
    <lineage>
        <taxon>Bacteria</taxon>
        <taxon>Pseudomonadati</taxon>
        <taxon>Bacteroidota</taxon>
        <taxon>Chitinophagia</taxon>
        <taxon>Chitinophagales</taxon>
        <taxon>Chitinophagaceae</taxon>
        <taxon>Chitinophaga</taxon>
    </lineage>
</organism>
<dbReference type="Gene3D" id="3.40.50.720">
    <property type="entry name" value="NAD(P)-binding Rossmann-like Domain"/>
    <property type="match status" value="1"/>
</dbReference>
<dbReference type="RefSeq" id="WP_116977580.1">
    <property type="nucleotide sequence ID" value="NZ_QPMM01000011.1"/>
</dbReference>
<dbReference type="PANTHER" id="PTHR47129:SF1">
    <property type="entry name" value="NMRA-LIKE DOMAIN-CONTAINING PROTEIN"/>
    <property type="match status" value="1"/>
</dbReference>
<name>A0A3E1Y5K6_9BACT</name>
<evidence type="ECO:0000313" key="2">
    <source>
        <dbReference type="EMBL" id="RFS20019.1"/>
    </source>
</evidence>
<dbReference type="CDD" id="cd05269">
    <property type="entry name" value="TMR_SDR_a"/>
    <property type="match status" value="1"/>
</dbReference>
<dbReference type="InterPro" id="IPR036291">
    <property type="entry name" value="NAD(P)-bd_dom_sf"/>
</dbReference>
<dbReference type="PANTHER" id="PTHR47129">
    <property type="entry name" value="QUINONE OXIDOREDUCTASE 2"/>
    <property type="match status" value="1"/>
</dbReference>
<dbReference type="InterPro" id="IPR052718">
    <property type="entry name" value="NmrA-type_oxidoreductase"/>
</dbReference>
<comment type="caution">
    <text evidence="2">The sequence shown here is derived from an EMBL/GenBank/DDBJ whole genome shotgun (WGS) entry which is preliminary data.</text>
</comment>
<evidence type="ECO:0000259" key="1">
    <source>
        <dbReference type="Pfam" id="PF05368"/>
    </source>
</evidence>
<evidence type="ECO:0000313" key="3">
    <source>
        <dbReference type="Proteomes" id="UP000260644"/>
    </source>
</evidence>
<keyword evidence="3" id="KW-1185">Reference proteome</keyword>
<dbReference type="InterPro" id="IPR008030">
    <property type="entry name" value="NmrA-like"/>
</dbReference>
<dbReference type="SUPFAM" id="SSF51735">
    <property type="entry name" value="NAD(P)-binding Rossmann-fold domains"/>
    <property type="match status" value="1"/>
</dbReference>
<accession>A0A3E1Y5K6</accession>
<dbReference type="EMBL" id="QPMM01000011">
    <property type="protein sequence ID" value="RFS20019.1"/>
    <property type="molecule type" value="Genomic_DNA"/>
</dbReference>